<comment type="caution">
    <text evidence="2">The sequence shown here is derived from an EMBL/GenBank/DDBJ whole genome shotgun (WGS) entry which is preliminary data.</text>
</comment>
<evidence type="ECO:0000313" key="3">
    <source>
        <dbReference type="Proteomes" id="UP000216361"/>
    </source>
</evidence>
<dbReference type="InterPro" id="IPR053861">
    <property type="entry name" value="Phage_Mu_Gp45_N"/>
</dbReference>
<proteinExistence type="predicted"/>
<organism evidence="2 3">
    <name type="scientific">Elstera cyanobacteriorum</name>
    <dbReference type="NCBI Taxonomy" id="2022747"/>
    <lineage>
        <taxon>Bacteria</taxon>
        <taxon>Pseudomonadati</taxon>
        <taxon>Pseudomonadota</taxon>
        <taxon>Alphaproteobacteria</taxon>
        <taxon>Rhodospirillales</taxon>
        <taxon>Rhodospirillaceae</taxon>
        <taxon>Elstera</taxon>
    </lineage>
</organism>
<evidence type="ECO:0000313" key="2">
    <source>
        <dbReference type="EMBL" id="OYQ20239.1"/>
    </source>
</evidence>
<dbReference type="RefSeq" id="WP_094408062.1">
    <property type="nucleotide sequence ID" value="NZ_BMJZ01000001.1"/>
</dbReference>
<dbReference type="EMBL" id="NOXS01000029">
    <property type="protein sequence ID" value="OYQ20239.1"/>
    <property type="molecule type" value="Genomic_DNA"/>
</dbReference>
<dbReference type="Pfam" id="PF06890">
    <property type="entry name" value="Phage_Mu_Gp45"/>
    <property type="match status" value="1"/>
</dbReference>
<dbReference type="InterPro" id="IPR013046">
    <property type="entry name" value="GpV/Gp45"/>
</dbReference>
<gene>
    <name evidence="2" type="ORF">CHR90_05890</name>
</gene>
<reference evidence="2 3" key="1">
    <citation type="submission" date="2017-07" db="EMBL/GenBank/DDBJ databases">
        <title>Elstera cyanobacteriorum sp. nov., a novel bacterium isolated from cyanobacterial aggregates in a eutrophic lake.</title>
        <authorList>
            <person name="Cai H."/>
        </authorList>
    </citation>
    <scope>NUCLEOTIDE SEQUENCE [LARGE SCALE GENOMIC DNA]</scope>
    <source>
        <strain evidence="2 3">TH019</strain>
    </source>
</reference>
<dbReference type="AlphaFoldDB" id="A0A255XTC1"/>
<evidence type="ECO:0000259" key="1">
    <source>
        <dbReference type="Pfam" id="PF06890"/>
    </source>
</evidence>
<dbReference type="NCBIfam" id="TIGR01644">
    <property type="entry name" value="phage_P2_V"/>
    <property type="match status" value="1"/>
</dbReference>
<feature type="domain" description="Bacteriophage Mu Gp45 N-terminal" evidence="1">
    <location>
        <begin position="23"/>
        <end position="90"/>
    </location>
</feature>
<dbReference type="Proteomes" id="UP000216361">
    <property type="component" value="Unassembled WGS sequence"/>
</dbReference>
<name>A0A255XTC1_9PROT</name>
<dbReference type="OrthoDB" id="7364815at2"/>
<protein>
    <recommendedName>
        <fullName evidence="1">Bacteriophage Mu Gp45 N-terminal domain-containing protein</fullName>
    </recommendedName>
</protein>
<sequence length="193" mass="20570">MDQDTLGRAVAPLGRRAGRMIARGIIGVTRLIKGRQVAQTGRYAEETRDDTEVFQDYGFASRPHPGAEAVVVALAGDASHQIIIAVEDARYRFGPLKTGEVALYDDQGQHVYLYRDGIRVRDRHGNEALLSAAGLALTSPTAARVTAPQVIVDSGDIRLGTDDLRPVARLGDPVQVDGKTGSIIGGSDIVRAG</sequence>
<keyword evidence="3" id="KW-1185">Reference proteome</keyword>
<accession>A0A255XTC1</accession>